<feature type="transmembrane region" description="Helical" evidence="1">
    <location>
        <begin position="71"/>
        <end position="90"/>
    </location>
</feature>
<dbReference type="AlphaFoldDB" id="A0A0C2VS28"/>
<dbReference type="EMBL" id="JXRQ01000015">
    <property type="protein sequence ID" value="KIL51732.1"/>
    <property type="molecule type" value="Genomic_DNA"/>
</dbReference>
<feature type="transmembrane region" description="Helical" evidence="1">
    <location>
        <begin position="102"/>
        <end position="121"/>
    </location>
</feature>
<dbReference type="PIRSF" id="PIRSF024534">
    <property type="entry name" value="ThiW"/>
    <property type="match status" value="1"/>
</dbReference>
<evidence type="ECO:0000256" key="1">
    <source>
        <dbReference type="SAM" id="Phobius"/>
    </source>
</evidence>
<dbReference type="Pfam" id="PF09512">
    <property type="entry name" value="ThiW"/>
    <property type="match status" value="1"/>
</dbReference>
<feature type="transmembrane region" description="Helical" evidence="1">
    <location>
        <begin position="42"/>
        <end position="64"/>
    </location>
</feature>
<evidence type="ECO:0000313" key="3">
    <source>
        <dbReference type="Proteomes" id="UP000031950"/>
    </source>
</evidence>
<feature type="transmembrane region" description="Helical" evidence="1">
    <location>
        <begin position="128"/>
        <end position="148"/>
    </location>
</feature>
<dbReference type="OrthoDB" id="5516776at2"/>
<dbReference type="NCBIfam" id="TIGR02359">
    <property type="entry name" value="thiW"/>
    <property type="match status" value="1"/>
</dbReference>
<protein>
    <submittedName>
        <fullName evidence="2">Substrate-specific component ThiW of putative thiazole ECF transporter</fullName>
    </submittedName>
</protein>
<gene>
    <name evidence="2" type="ORF">KP77_12440</name>
</gene>
<keyword evidence="1" id="KW-1133">Transmembrane helix</keyword>
<dbReference type="STRING" id="135826.KP77_12440"/>
<dbReference type="PATRIC" id="fig|135826.4.peg.1239"/>
<accession>A0A0C2VS28</accession>
<organism evidence="2 3">
    <name type="scientific">Jeotgalibacillus alimentarius</name>
    <dbReference type="NCBI Taxonomy" id="135826"/>
    <lineage>
        <taxon>Bacteria</taxon>
        <taxon>Bacillati</taxon>
        <taxon>Bacillota</taxon>
        <taxon>Bacilli</taxon>
        <taxon>Bacillales</taxon>
        <taxon>Caryophanaceae</taxon>
        <taxon>Jeotgalibacillus</taxon>
    </lineage>
</organism>
<proteinExistence type="predicted"/>
<dbReference type="InterPro" id="IPR012652">
    <property type="entry name" value="ThiW"/>
</dbReference>
<name>A0A0C2VS28_9BACL</name>
<keyword evidence="1" id="KW-0812">Transmembrane</keyword>
<dbReference type="Proteomes" id="UP000031950">
    <property type="component" value="Unassembled WGS sequence"/>
</dbReference>
<keyword evidence="3" id="KW-1185">Reference proteome</keyword>
<comment type="caution">
    <text evidence="2">The sequence shown here is derived from an EMBL/GenBank/DDBJ whole genome shotgun (WGS) entry which is preliminary data.</text>
</comment>
<dbReference type="RefSeq" id="WP_041121806.1">
    <property type="nucleotide sequence ID" value="NZ_JXRQ01000015.1"/>
</dbReference>
<keyword evidence="1" id="KW-0472">Membrane</keyword>
<evidence type="ECO:0000313" key="2">
    <source>
        <dbReference type="EMBL" id="KIL51732.1"/>
    </source>
</evidence>
<reference evidence="2 3" key="1">
    <citation type="submission" date="2015-01" db="EMBL/GenBank/DDBJ databases">
        <title>Genome sequence of Jeotgalibacillus alimentarius.</title>
        <authorList>
            <person name="Goh K.M."/>
            <person name="Chan K.-G."/>
            <person name="Yaakop A.S."/>
            <person name="Ee R."/>
            <person name="Gan H.M."/>
            <person name="Chan C.S."/>
        </authorList>
    </citation>
    <scope>NUCLEOTIDE SEQUENCE [LARGE SCALE GENOMIC DNA]</scope>
    <source>
        <strain evidence="2 3">YKJ-13</strain>
    </source>
</reference>
<dbReference type="Gene3D" id="1.10.1760.20">
    <property type="match status" value="1"/>
</dbReference>
<sequence>MSTKKLTIMAMLVAIAVAGSAFVSFPAGVARAYPVQHAVNVIAAVLFGPGPAIVIAFVTGLVRILTGTGSLLAFPGGMIGAALAGLFYMWSGRVWAAAVGEMIGTGILASLIAVPYAAVLMGTEAGAFFFMPAFLVSSISGATIGFILSERLKRVGNPIQI</sequence>